<accession>A0A2Z6IAG9</accession>
<protein>
    <recommendedName>
        <fullName evidence="3">Bacterial transcriptional activator domain-containing protein</fullName>
    </recommendedName>
</protein>
<dbReference type="OrthoDB" id="9994755at2"/>
<gene>
    <name evidence="1" type="ORF">SUTMEG_12630</name>
</gene>
<evidence type="ECO:0000313" key="2">
    <source>
        <dbReference type="Proteomes" id="UP000271003"/>
    </source>
</evidence>
<dbReference type="KEGG" id="sutt:SUTMEG_12630"/>
<organism evidence="1 2">
    <name type="scientific">Sutterella megalosphaeroides</name>
    <dbReference type="NCBI Taxonomy" id="2494234"/>
    <lineage>
        <taxon>Bacteria</taxon>
        <taxon>Pseudomonadati</taxon>
        <taxon>Pseudomonadota</taxon>
        <taxon>Betaproteobacteria</taxon>
        <taxon>Burkholderiales</taxon>
        <taxon>Sutterellaceae</taxon>
        <taxon>Sutterella</taxon>
    </lineage>
</organism>
<proteinExistence type="predicted"/>
<evidence type="ECO:0008006" key="3">
    <source>
        <dbReference type="Google" id="ProtNLM"/>
    </source>
</evidence>
<sequence>MTNQLPRALLSDVVLALSTGDTSGAIALLGPDNDPCRSAAVASYRAIVRFREGRHVEALKHLRDARHILETRFWDKTPESEAVLREAIGMLPAPDVPMPPALETILPQLARIRVLRFEVLVLRELGLDEDSAAVNDMLPSSARI</sequence>
<dbReference type="RefSeq" id="WP_120176990.1">
    <property type="nucleotide sequence ID" value="NZ_AP018786.1"/>
</dbReference>
<keyword evidence="2" id="KW-1185">Reference proteome</keyword>
<evidence type="ECO:0000313" key="1">
    <source>
        <dbReference type="EMBL" id="BBF23372.1"/>
    </source>
</evidence>
<name>A0A2Z6IAG9_9BURK</name>
<reference evidence="1 2" key="1">
    <citation type="journal article" date="2018" name="Int. J. Syst. Evol. Microbiol.">
        <title>Mesosutterella multiformis gen. nov., sp. nov., a member of the family Sutterellaceae and Sutterella megalosphaeroides sp. nov., isolated from human faeces.</title>
        <authorList>
            <person name="Sakamoto M."/>
            <person name="Ikeyama N."/>
            <person name="Kunihiro T."/>
            <person name="Iino T."/>
            <person name="Yuki M."/>
            <person name="Ohkuma M."/>
        </authorList>
    </citation>
    <scope>NUCLEOTIDE SEQUENCE [LARGE SCALE GENOMIC DNA]</scope>
    <source>
        <strain evidence="1 2">6FBBBH3</strain>
    </source>
</reference>
<dbReference type="Proteomes" id="UP000271003">
    <property type="component" value="Chromosome"/>
</dbReference>
<dbReference type="EMBL" id="AP018786">
    <property type="protein sequence ID" value="BBF23372.1"/>
    <property type="molecule type" value="Genomic_DNA"/>
</dbReference>
<dbReference type="AlphaFoldDB" id="A0A2Z6IAG9"/>